<dbReference type="RefSeq" id="WP_135276542.1">
    <property type="nucleotide sequence ID" value="NZ_PQVH01000005.1"/>
</dbReference>
<dbReference type="SUPFAM" id="SSF53335">
    <property type="entry name" value="S-adenosyl-L-methionine-dependent methyltransferases"/>
    <property type="match status" value="1"/>
</dbReference>
<evidence type="ECO:0000256" key="3">
    <source>
        <dbReference type="ARBA" id="ARBA00022603"/>
    </source>
</evidence>
<dbReference type="AlphaFoldDB" id="A0A4Y9VTP2"/>
<accession>A0A4Y9VTP2</accession>
<evidence type="ECO:0000256" key="2">
    <source>
        <dbReference type="ARBA" id="ARBA00022552"/>
    </source>
</evidence>
<comment type="caution">
    <text evidence="7">The sequence shown here is derived from an EMBL/GenBank/DDBJ whole genome shotgun (WGS) entry which is preliminary data.</text>
</comment>
<dbReference type="GO" id="GO:0070043">
    <property type="term" value="F:rRNA (guanine-N7-)-methyltransferase activity"/>
    <property type="evidence" value="ECO:0007669"/>
    <property type="project" value="UniProtKB-UniRule"/>
</dbReference>
<feature type="binding site" evidence="6">
    <location>
        <position position="160"/>
    </location>
    <ligand>
        <name>S-adenosyl-L-methionine</name>
        <dbReference type="ChEBI" id="CHEBI:59789"/>
    </ligand>
</feature>
<keyword evidence="1 6" id="KW-0963">Cytoplasm</keyword>
<evidence type="ECO:0000256" key="5">
    <source>
        <dbReference type="ARBA" id="ARBA00022691"/>
    </source>
</evidence>
<dbReference type="Gene3D" id="3.40.50.150">
    <property type="entry name" value="Vaccinia Virus protein VP39"/>
    <property type="match status" value="1"/>
</dbReference>
<keyword evidence="4 6" id="KW-0808">Transferase</keyword>
<evidence type="ECO:0000313" key="8">
    <source>
        <dbReference type="Proteomes" id="UP000297706"/>
    </source>
</evidence>
<keyword evidence="8" id="KW-1185">Reference proteome</keyword>
<feature type="binding site" evidence="6">
    <location>
        <position position="94"/>
    </location>
    <ligand>
        <name>S-adenosyl-L-methionine</name>
        <dbReference type="ChEBI" id="CHEBI:59789"/>
    </ligand>
</feature>
<keyword evidence="3 6" id="KW-0489">Methyltransferase</keyword>
<feature type="binding site" evidence="6">
    <location>
        <begin position="140"/>
        <end position="141"/>
    </location>
    <ligand>
        <name>S-adenosyl-L-methionine</name>
        <dbReference type="ChEBI" id="CHEBI:59789"/>
    </ligand>
</feature>
<dbReference type="EMBL" id="PQVH01000005">
    <property type="protein sequence ID" value="TFW72487.1"/>
    <property type="molecule type" value="Genomic_DNA"/>
</dbReference>
<comment type="similarity">
    <text evidence="6">Belongs to the methyltransferase superfamily. RNA methyltransferase RsmG family.</text>
</comment>
<dbReference type="PANTHER" id="PTHR31760:SF0">
    <property type="entry name" value="S-ADENOSYL-L-METHIONINE-DEPENDENT METHYLTRANSFERASES SUPERFAMILY PROTEIN"/>
    <property type="match status" value="1"/>
</dbReference>
<proteinExistence type="inferred from homology"/>
<dbReference type="CDD" id="cd02440">
    <property type="entry name" value="AdoMet_MTases"/>
    <property type="match status" value="1"/>
</dbReference>
<comment type="catalytic activity">
    <reaction evidence="6">
        <text>guanosine(527) in 16S rRNA + S-adenosyl-L-methionine = N(7)-methylguanosine(527) in 16S rRNA + S-adenosyl-L-homocysteine</text>
        <dbReference type="Rhea" id="RHEA:42732"/>
        <dbReference type="Rhea" id="RHEA-COMP:10209"/>
        <dbReference type="Rhea" id="RHEA-COMP:10210"/>
        <dbReference type="ChEBI" id="CHEBI:57856"/>
        <dbReference type="ChEBI" id="CHEBI:59789"/>
        <dbReference type="ChEBI" id="CHEBI:74269"/>
        <dbReference type="ChEBI" id="CHEBI:74480"/>
        <dbReference type="EC" id="2.1.1.170"/>
    </reaction>
</comment>
<dbReference type="HAMAP" id="MF_00074">
    <property type="entry name" value="16SrRNA_methyltr_G"/>
    <property type="match status" value="1"/>
</dbReference>
<sequence length="225" mass="25010">MTAAMPKNLKQDDRAQLQAKLESGLDQMGISLLPEQKQKLLDYVELIYKWNQVHNLTAVREPMEMVTLHILDSLSVLAHIECKHLLDVGAGAGLPSIPLAICLPALQVTAIDAVQKKVSFMRQVKAELGLTNFTVIHGRIEDQAVPSKEMPEKFDVIISRAFSEIALFIKLTKHLLVNGGSWLAMKGVVPEHEFKKSSIQPTEIRPLKVAGLDAERHLVVLKQDT</sequence>
<keyword evidence="2 6" id="KW-0698">rRNA processing</keyword>
<evidence type="ECO:0000313" key="7">
    <source>
        <dbReference type="EMBL" id="TFW72487.1"/>
    </source>
</evidence>
<name>A0A4Y9VTP2_9PROT</name>
<dbReference type="Pfam" id="PF02527">
    <property type="entry name" value="GidB"/>
    <property type="match status" value="1"/>
</dbReference>
<evidence type="ECO:0000256" key="6">
    <source>
        <dbReference type="HAMAP-Rule" id="MF_00074"/>
    </source>
</evidence>
<dbReference type="Proteomes" id="UP000297706">
    <property type="component" value="Unassembled WGS sequence"/>
</dbReference>
<gene>
    <name evidence="6" type="primary">rsmG</name>
    <name evidence="7" type="ORF">C3Y98_02440</name>
</gene>
<organism evidence="7 8">
    <name type="scientific">Methylotenera oryzisoli</name>
    <dbReference type="NCBI Taxonomy" id="2080758"/>
    <lineage>
        <taxon>Bacteria</taxon>
        <taxon>Pseudomonadati</taxon>
        <taxon>Pseudomonadota</taxon>
        <taxon>Betaproteobacteria</taxon>
        <taxon>Nitrosomonadales</taxon>
        <taxon>Methylophilaceae</taxon>
        <taxon>Methylotenera</taxon>
    </lineage>
</organism>
<comment type="caution">
    <text evidence="6">Lacks conserved residue(s) required for the propagation of feature annotation.</text>
</comment>
<evidence type="ECO:0000256" key="1">
    <source>
        <dbReference type="ARBA" id="ARBA00022490"/>
    </source>
</evidence>
<comment type="function">
    <text evidence="6">Specifically methylates the N7 position of guanine in position 527 of 16S rRNA.</text>
</comment>
<dbReference type="GO" id="GO:0005829">
    <property type="term" value="C:cytosol"/>
    <property type="evidence" value="ECO:0007669"/>
    <property type="project" value="TreeGrafter"/>
</dbReference>
<dbReference type="PANTHER" id="PTHR31760">
    <property type="entry name" value="S-ADENOSYL-L-METHIONINE-DEPENDENT METHYLTRANSFERASES SUPERFAMILY PROTEIN"/>
    <property type="match status" value="1"/>
</dbReference>
<dbReference type="PIRSF" id="PIRSF003078">
    <property type="entry name" value="GidB"/>
    <property type="match status" value="1"/>
</dbReference>
<dbReference type="OrthoDB" id="9808773at2"/>
<feature type="binding site" evidence="6">
    <location>
        <position position="89"/>
    </location>
    <ligand>
        <name>S-adenosyl-L-methionine</name>
        <dbReference type="ChEBI" id="CHEBI:59789"/>
    </ligand>
</feature>
<dbReference type="NCBIfam" id="TIGR00138">
    <property type="entry name" value="rsmG_gidB"/>
    <property type="match status" value="1"/>
</dbReference>
<dbReference type="EC" id="2.1.1.170" evidence="6"/>
<dbReference type="InterPro" id="IPR003682">
    <property type="entry name" value="rRNA_ssu_MeTfrase_G"/>
</dbReference>
<protein>
    <recommendedName>
        <fullName evidence="6">Ribosomal RNA small subunit methyltransferase G</fullName>
        <ecNumber evidence="6">2.1.1.170</ecNumber>
    </recommendedName>
    <alternativeName>
        <fullName evidence="6">16S rRNA 7-methylguanosine methyltransferase</fullName>
        <shortName evidence="6">16S rRNA m7G methyltransferase</shortName>
    </alternativeName>
</protein>
<keyword evidence="5 6" id="KW-0949">S-adenosyl-L-methionine</keyword>
<comment type="subcellular location">
    <subcellularLocation>
        <location evidence="6">Cytoplasm</location>
    </subcellularLocation>
</comment>
<evidence type="ECO:0000256" key="4">
    <source>
        <dbReference type="ARBA" id="ARBA00022679"/>
    </source>
</evidence>
<dbReference type="InterPro" id="IPR029063">
    <property type="entry name" value="SAM-dependent_MTases_sf"/>
</dbReference>
<reference evidence="7 8" key="1">
    <citation type="submission" date="2018-02" db="EMBL/GenBank/DDBJ databases">
        <title>A novel lanthanide dependent methylotroph, Methylotenera sp. La3113.</title>
        <authorList>
            <person name="Lv H."/>
            <person name="Tani A."/>
        </authorList>
    </citation>
    <scope>NUCLEOTIDE SEQUENCE [LARGE SCALE GENOMIC DNA]</scope>
    <source>
        <strain evidence="7 8">La3113</strain>
    </source>
</reference>